<dbReference type="PANTHER" id="PTHR44337">
    <property type="entry name" value="CARCINOEMBRYONIC ANTIGEN-RELATED CELL ADHESION MOLECULE 8"/>
    <property type="match status" value="1"/>
</dbReference>
<accession>A0ABN9ZFN5</accession>
<dbReference type="SUPFAM" id="SSF48726">
    <property type="entry name" value="Immunoglobulin"/>
    <property type="match status" value="1"/>
</dbReference>
<dbReference type="SMART" id="SM00409">
    <property type="entry name" value="IG"/>
    <property type="match status" value="1"/>
</dbReference>
<evidence type="ECO:0000256" key="4">
    <source>
        <dbReference type="ARBA" id="ARBA00023319"/>
    </source>
</evidence>
<evidence type="ECO:0000313" key="7">
    <source>
        <dbReference type="Proteomes" id="UP001314169"/>
    </source>
</evidence>
<sequence>MNKEGWLLIKKVTPKDAGMYTVVVYLPNLKKEIGFGRLNVYQPVRVPTLLASITTATANKDAVVMTCYTNAPSIKWLLDAESLRLRERMKLSWNNRTLTINPVRMEDAGFYQCEVSNPVSSVESAAIELQVNY</sequence>
<evidence type="ECO:0000259" key="5">
    <source>
        <dbReference type="PROSITE" id="PS50835"/>
    </source>
</evidence>
<dbReference type="InterPro" id="IPR003599">
    <property type="entry name" value="Ig_sub"/>
</dbReference>
<evidence type="ECO:0000313" key="6">
    <source>
        <dbReference type="EMBL" id="CAK6437134.1"/>
    </source>
</evidence>
<organism evidence="6 7">
    <name type="scientific">Pipistrellus nathusii</name>
    <name type="common">Nathusius' pipistrelle</name>
    <dbReference type="NCBI Taxonomy" id="59473"/>
    <lineage>
        <taxon>Eukaryota</taxon>
        <taxon>Metazoa</taxon>
        <taxon>Chordata</taxon>
        <taxon>Craniata</taxon>
        <taxon>Vertebrata</taxon>
        <taxon>Euteleostomi</taxon>
        <taxon>Mammalia</taxon>
        <taxon>Eutheria</taxon>
        <taxon>Laurasiatheria</taxon>
        <taxon>Chiroptera</taxon>
        <taxon>Yangochiroptera</taxon>
        <taxon>Vespertilionidae</taxon>
        <taxon>Pipistrellus</taxon>
    </lineage>
</organism>
<name>A0ABN9ZFN5_PIPNA</name>
<protein>
    <recommendedName>
        <fullName evidence="5">Ig-like domain-containing protein</fullName>
    </recommendedName>
</protein>
<evidence type="ECO:0000256" key="3">
    <source>
        <dbReference type="ARBA" id="ARBA00023180"/>
    </source>
</evidence>
<dbReference type="InterPro" id="IPR052598">
    <property type="entry name" value="IgSF_CEA-related"/>
</dbReference>
<evidence type="ECO:0000256" key="1">
    <source>
        <dbReference type="ARBA" id="ARBA00022729"/>
    </source>
</evidence>
<dbReference type="Gene3D" id="2.60.40.10">
    <property type="entry name" value="Immunoglobulins"/>
    <property type="match status" value="2"/>
</dbReference>
<evidence type="ECO:0000256" key="2">
    <source>
        <dbReference type="ARBA" id="ARBA00023157"/>
    </source>
</evidence>
<dbReference type="InterPro" id="IPR036179">
    <property type="entry name" value="Ig-like_dom_sf"/>
</dbReference>
<gene>
    <name evidence="6" type="ORF">MPIPNATIZW_LOCUS5440</name>
</gene>
<dbReference type="SMART" id="SM00408">
    <property type="entry name" value="IGc2"/>
    <property type="match status" value="1"/>
</dbReference>
<keyword evidence="2" id="KW-1015">Disulfide bond</keyword>
<reference evidence="6" key="1">
    <citation type="submission" date="2023-12" db="EMBL/GenBank/DDBJ databases">
        <authorList>
            <person name="Brown T."/>
        </authorList>
    </citation>
    <scope>NUCLEOTIDE SEQUENCE</scope>
</reference>
<dbReference type="Proteomes" id="UP001314169">
    <property type="component" value="Chromosome 15"/>
</dbReference>
<dbReference type="PROSITE" id="PS50835">
    <property type="entry name" value="IG_LIKE"/>
    <property type="match status" value="1"/>
</dbReference>
<feature type="domain" description="Ig-like" evidence="5">
    <location>
        <begin position="47"/>
        <end position="132"/>
    </location>
</feature>
<proteinExistence type="predicted"/>
<dbReference type="InterPro" id="IPR013783">
    <property type="entry name" value="Ig-like_fold"/>
</dbReference>
<keyword evidence="7" id="KW-1185">Reference proteome</keyword>
<keyword evidence="4" id="KW-0393">Immunoglobulin domain</keyword>
<dbReference type="Pfam" id="PF13927">
    <property type="entry name" value="Ig_3"/>
    <property type="match status" value="1"/>
</dbReference>
<dbReference type="InterPro" id="IPR007110">
    <property type="entry name" value="Ig-like_dom"/>
</dbReference>
<keyword evidence="1" id="KW-0732">Signal</keyword>
<dbReference type="InterPro" id="IPR003598">
    <property type="entry name" value="Ig_sub2"/>
</dbReference>
<dbReference type="PANTHER" id="PTHR44337:SF20">
    <property type="entry name" value="CARCINOEMBRYONIC ANTIGEN-RELATED CELL ADHESION MOLECULE 5-RELATED"/>
    <property type="match status" value="1"/>
</dbReference>
<keyword evidence="3" id="KW-0325">Glycoprotein</keyword>
<dbReference type="EMBL" id="OY882872">
    <property type="protein sequence ID" value="CAK6437134.1"/>
    <property type="molecule type" value="Genomic_DNA"/>
</dbReference>